<reference evidence="5" key="1">
    <citation type="submission" date="2016-06" db="EMBL/GenBank/DDBJ databases">
        <authorList>
            <person name="Cuomo C."/>
            <person name="Litvintseva A."/>
            <person name="Heitman J."/>
            <person name="Chen Y."/>
            <person name="Sun S."/>
            <person name="Springer D."/>
            <person name="Dromer F."/>
            <person name="Young S."/>
            <person name="Zeng Q."/>
            <person name="Chapman S."/>
            <person name="Gujja S."/>
            <person name="Saif S."/>
            <person name="Birren B."/>
        </authorList>
    </citation>
    <scope>NUCLEOTIDE SEQUENCE</scope>
    <source>
        <strain evidence="5">CBS 7841</strain>
    </source>
</reference>
<keyword evidence="4" id="KW-0408">Iron</keyword>
<dbReference type="PANTHER" id="PTHR20883">
    <property type="entry name" value="PHYTANOYL-COA DIOXYGENASE DOMAIN CONTAINING 1"/>
    <property type="match status" value="1"/>
</dbReference>
<dbReference type="EMBL" id="CP143785">
    <property type="protein sequence ID" value="WVN86472.1"/>
    <property type="molecule type" value="Genomic_DNA"/>
</dbReference>
<protein>
    <submittedName>
        <fullName evidence="5">Uncharacterized protein</fullName>
    </submittedName>
</protein>
<reference evidence="5" key="3">
    <citation type="submission" date="2024-01" db="EMBL/GenBank/DDBJ databases">
        <authorList>
            <person name="Coelho M.A."/>
            <person name="David-Palma M."/>
            <person name="Shea T."/>
            <person name="Sun S."/>
            <person name="Cuomo C.A."/>
            <person name="Heitman J."/>
        </authorList>
    </citation>
    <scope>NUCLEOTIDE SEQUENCE</scope>
    <source>
        <strain evidence="5">CBS 7841</strain>
    </source>
</reference>
<keyword evidence="6" id="KW-1185">Reference proteome</keyword>
<sequence length="302" mass="34189">MTYLTEEQRERWHQDGYLILPDFFDPDETREMLDEARRLCDEFNIEGHPMTTFKTFADQQHVGDDYFLDSGDKIRYFLEPNSVVPATATSPVKLLVPPAQSINKIGHALAMLNSVFKKYTLNAPKIAELAKELAAQETPRVLQSMIICKQPRIGGMVPCHNDSTFLYTDPPSAIGAWISLEECTSKNGCLSFLPGSHKLSRTSTRFVRAPNGGTEFVDVPGVEPNMEKWDEMDGWRETPCSPGTLVLIHGSVMHKSPPNYSDKSRLIYTFHMIEGGKGVKYDERNWLQPTKEMPFPALFQAR</sequence>
<gene>
    <name evidence="5" type="ORF">L203_101636</name>
</gene>
<proteinExistence type="inferred from homology"/>
<dbReference type="OrthoDB" id="445007at2759"/>
<evidence type="ECO:0000256" key="4">
    <source>
        <dbReference type="ARBA" id="ARBA00023004"/>
    </source>
</evidence>
<dbReference type="VEuPathDB" id="FungiDB:L203_00995"/>
<evidence type="ECO:0000313" key="5">
    <source>
        <dbReference type="EMBL" id="WVN86472.1"/>
    </source>
</evidence>
<organism evidence="5 6">
    <name type="scientific">Cryptococcus depauperatus CBS 7841</name>
    <dbReference type="NCBI Taxonomy" id="1295531"/>
    <lineage>
        <taxon>Eukaryota</taxon>
        <taxon>Fungi</taxon>
        <taxon>Dikarya</taxon>
        <taxon>Basidiomycota</taxon>
        <taxon>Agaricomycotina</taxon>
        <taxon>Tremellomycetes</taxon>
        <taxon>Tremellales</taxon>
        <taxon>Cryptococcaceae</taxon>
        <taxon>Cryptococcus</taxon>
    </lineage>
</organism>
<dbReference type="SUPFAM" id="SSF51197">
    <property type="entry name" value="Clavaminate synthase-like"/>
    <property type="match status" value="1"/>
</dbReference>
<dbReference type="Pfam" id="PF05721">
    <property type="entry name" value="PhyH"/>
    <property type="match status" value="1"/>
</dbReference>
<evidence type="ECO:0000256" key="3">
    <source>
        <dbReference type="ARBA" id="ARBA00022723"/>
    </source>
</evidence>
<name>A0A1E3IT07_9TREE</name>
<dbReference type="InterPro" id="IPR008775">
    <property type="entry name" value="Phytyl_CoA_dOase-like"/>
</dbReference>
<dbReference type="GeneID" id="91085849"/>
<comment type="similarity">
    <text evidence="2">Belongs to the PhyH family.</text>
</comment>
<dbReference type="PANTHER" id="PTHR20883:SF15">
    <property type="entry name" value="PHYTANOYL-COA DIOXYGENASE DOMAIN-CONTAINING PROTEIN 1"/>
    <property type="match status" value="1"/>
</dbReference>
<evidence type="ECO:0000256" key="2">
    <source>
        <dbReference type="ARBA" id="ARBA00005830"/>
    </source>
</evidence>
<dbReference type="Proteomes" id="UP000094043">
    <property type="component" value="Chromosome 2"/>
</dbReference>
<evidence type="ECO:0000313" key="6">
    <source>
        <dbReference type="Proteomes" id="UP000094043"/>
    </source>
</evidence>
<dbReference type="Gene3D" id="2.60.120.620">
    <property type="entry name" value="q2cbj1_9rhob like domain"/>
    <property type="match status" value="1"/>
</dbReference>
<dbReference type="RefSeq" id="XP_066067172.1">
    <property type="nucleotide sequence ID" value="XM_066211075.1"/>
</dbReference>
<evidence type="ECO:0000256" key="1">
    <source>
        <dbReference type="ARBA" id="ARBA00001962"/>
    </source>
</evidence>
<accession>A0A1E3IT07</accession>
<dbReference type="KEGG" id="cdep:91085849"/>
<dbReference type="AlphaFoldDB" id="A0A1E3IT07"/>
<dbReference type="GO" id="GO:0046872">
    <property type="term" value="F:metal ion binding"/>
    <property type="evidence" value="ECO:0007669"/>
    <property type="project" value="UniProtKB-KW"/>
</dbReference>
<keyword evidence="3" id="KW-0479">Metal-binding</keyword>
<reference evidence="5" key="2">
    <citation type="journal article" date="2022" name="Elife">
        <title>Obligate sexual reproduction of a homothallic fungus closely related to the Cryptococcus pathogenic species complex.</title>
        <authorList>
            <person name="Passer A.R."/>
            <person name="Clancey S.A."/>
            <person name="Shea T."/>
            <person name="David-Palma M."/>
            <person name="Averette A.F."/>
            <person name="Boekhout T."/>
            <person name="Porcel B.M."/>
            <person name="Nowrousian M."/>
            <person name="Cuomo C.A."/>
            <person name="Sun S."/>
            <person name="Heitman J."/>
            <person name="Coelho M.A."/>
        </authorList>
    </citation>
    <scope>NUCLEOTIDE SEQUENCE</scope>
    <source>
        <strain evidence="5">CBS 7841</strain>
    </source>
</reference>
<comment type="cofactor">
    <cofactor evidence="1">
        <name>Fe cation</name>
        <dbReference type="ChEBI" id="CHEBI:24875"/>
    </cofactor>
</comment>